<name>A0A9J6H9T6_HAELO</name>
<dbReference type="GO" id="GO:0005615">
    <property type="term" value="C:extracellular space"/>
    <property type="evidence" value="ECO:0007669"/>
    <property type="project" value="TreeGrafter"/>
</dbReference>
<dbReference type="Gene3D" id="3.90.215.10">
    <property type="entry name" value="Gamma Fibrinogen, chain A, domain 1"/>
    <property type="match status" value="1"/>
</dbReference>
<dbReference type="PANTHER" id="PTHR19143">
    <property type="entry name" value="FIBRINOGEN/TENASCIN/ANGIOPOEITIN"/>
    <property type="match status" value="1"/>
</dbReference>
<organism evidence="2 3">
    <name type="scientific">Haemaphysalis longicornis</name>
    <name type="common">Bush tick</name>
    <dbReference type="NCBI Taxonomy" id="44386"/>
    <lineage>
        <taxon>Eukaryota</taxon>
        <taxon>Metazoa</taxon>
        <taxon>Ecdysozoa</taxon>
        <taxon>Arthropoda</taxon>
        <taxon>Chelicerata</taxon>
        <taxon>Arachnida</taxon>
        <taxon>Acari</taxon>
        <taxon>Parasitiformes</taxon>
        <taxon>Ixodida</taxon>
        <taxon>Ixodoidea</taxon>
        <taxon>Ixodidae</taxon>
        <taxon>Haemaphysalinae</taxon>
        <taxon>Haemaphysalis</taxon>
    </lineage>
</organism>
<dbReference type="AlphaFoldDB" id="A0A9J6H9T6"/>
<dbReference type="InterPro" id="IPR036056">
    <property type="entry name" value="Fibrinogen-like_C"/>
</dbReference>
<gene>
    <name evidence="2" type="ORF">HPB48_026051</name>
</gene>
<feature type="domain" description="Fibrinogen C-terminal" evidence="1">
    <location>
        <begin position="1"/>
        <end position="134"/>
    </location>
</feature>
<reference evidence="2 3" key="1">
    <citation type="journal article" date="2020" name="Cell">
        <title>Large-Scale Comparative Analyses of Tick Genomes Elucidate Their Genetic Diversity and Vector Capacities.</title>
        <authorList>
            <consortium name="Tick Genome and Microbiome Consortium (TIGMIC)"/>
            <person name="Jia N."/>
            <person name="Wang J."/>
            <person name="Shi W."/>
            <person name="Du L."/>
            <person name="Sun Y."/>
            <person name="Zhan W."/>
            <person name="Jiang J.F."/>
            <person name="Wang Q."/>
            <person name="Zhang B."/>
            <person name="Ji P."/>
            <person name="Bell-Sakyi L."/>
            <person name="Cui X.M."/>
            <person name="Yuan T.T."/>
            <person name="Jiang B.G."/>
            <person name="Yang W.F."/>
            <person name="Lam T.T."/>
            <person name="Chang Q.C."/>
            <person name="Ding S.J."/>
            <person name="Wang X.J."/>
            <person name="Zhu J.G."/>
            <person name="Ruan X.D."/>
            <person name="Zhao L."/>
            <person name="Wei J.T."/>
            <person name="Ye R.Z."/>
            <person name="Que T.C."/>
            <person name="Du C.H."/>
            <person name="Zhou Y.H."/>
            <person name="Cheng J.X."/>
            <person name="Dai P.F."/>
            <person name="Guo W.B."/>
            <person name="Han X.H."/>
            <person name="Huang E.J."/>
            <person name="Li L.F."/>
            <person name="Wei W."/>
            <person name="Gao Y.C."/>
            <person name="Liu J.Z."/>
            <person name="Shao H.Z."/>
            <person name="Wang X."/>
            <person name="Wang C.C."/>
            <person name="Yang T.C."/>
            <person name="Huo Q.B."/>
            <person name="Li W."/>
            <person name="Chen H.Y."/>
            <person name="Chen S.E."/>
            <person name="Zhou L.G."/>
            <person name="Ni X.B."/>
            <person name="Tian J.H."/>
            <person name="Sheng Y."/>
            <person name="Liu T."/>
            <person name="Pan Y.S."/>
            <person name="Xia L.Y."/>
            <person name="Li J."/>
            <person name="Zhao F."/>
            <person name="Cao W.C."/>
        </authorList>
    </citation>
    <scope>NUCLEOTIDE SEQUENCE [LARGE SCALE GENOMIC DNA]</scope>
    <source>
        <strain evidence="2">HaeL-2018</strain>
    </source>
</reference>
<sequence>MKLQVILHSHDNKLWEINYGRFTISSEDDNFRISVGDYTGPEGWDVLTAANGQPFQTFDRVASDNSAHVNCAAERRGAWWYTSNCEGPNVNGVNFNGEHLYPGTGIQWLNRSLEGVDWSRYSFYHVRVMIKPAGSGRRPRL</sequence>
<dbReference type="OrthoDB" id="6146709at2759"/>
<protein>
    <recommendedName>
        <fullName evidence="1">Fibrinogen C-terminal domain-containing protein</fullName>
    </recommendedName>
</protein>
<dbReference type="Proteomes" id="UP000821853">
    <property type="component" value="Unassembled WGS sequence"/>
</dbReference>
<dbReference type="Pfam" id="PF00147">
    <property type="entry name" value="Fibrinogen_C"/>
    <property type="match status" value="1"/>
</dbReference>
<dbReference type="InterPro" id="IPR050373">
    <property type="entry name" value="Fibrinogen_C-term_domain"/>
</dbReference>
<evidence type="ECO:0000313" key="2">
    <source>
        <dbReference type="EMBL" id="KAH9384068.1"/>
    </source>
</evidence>
<evidence type="ECO:0000313" key="3">
    <source>
        <dbReference type="Proteomes" id="UP000821853"/>
    </source>
</evidence>
<accession>A0A9J6H9T6</accession>
<evidence type="ECO:0000259" key="1">
    <source>
        <dbReference type="PROSITE" id="PS51406"/>
    </source>
</evidence>
<dbReference type="VEuPathDB" id="VectorBase:HLOH_043660"/>
<comment type="caution">
    <text evidence="2">The sequence shown here is derived from an EMBL/GenBank/DDBJ whole genome shotgun (WGS) entry which is preliminary data.</text>
</comment>
<keyword evidence="3" id="KW-1185">Reference proteome</keyword>
<dbReference type="PROSITE" id="PS51406">
    <property type="entry name" value="FIBRINOGEN_C_2"/>
    <property type="match status" value="1"/>
</dbReference>
<dbReference type="EMBL" id="JABSTR010001517">
    <property type="protein sequence ID" value="KAH9384068.1"/>
    <property type="molecule type" value="Genomic_DNA"/>
</dbReference>
<dbReference type="SUPFAM" id="SSF56496">
    <property type="entry name" value="Fibrinogen C-terminal domain-like"/>
    <property type="match status" value="1"/>
</dbReference>
<dbReference type="SMART" id="SM00186">
    <property type="entry name" value="FBG"/>
    <property type="match status" value="1"/>
</dbReference>
<proteinExistence type="predicted"/>
<dbReference type="InterPro" id="IPR014716">
    <property type="entry name" value="Fibrinogen_a/b/g_C_1"/>
</dbReference>
<dbReference type="InterPro" id="IPR002181">
    <property type="entry name" value="Fibrinogen_a/b/g_C_dom"/>
</dbReference>